<evidence type="ECO:0000256" key="7">
    <source>
        <dbReference type="SAM" id="Coils"/>
    </source>
</evidence>
<name>A0AAJ2YXG5_WEICO</name>
<dbReference type="Gene3D" id="3.40.50.11820">
    <property type="match status" value="1"/>
</dbReference>
<accession>A0AAJ2YXG5</accession>
<evidence type="ECO:0000256" key="1">
    <source>
        <dbReference type="ARBA" id="ARBA00004202"/>
    </source>
</evidence>
<evidence type="ECO:0000256" key="6">
    <source>
        <dbReference type="ARBA" id="ARBA00023136"/>
    </source>
</evidence>
<dbReference type="Pfam" id="PF04464">
    <property type="entry name" value="Glyphos_transf"/>
    <property type="match status" value="1"/>
</dbReference>
<keyword evidence="5" id="KW-0777">Teichoic acid biosynthesis</keyword>
<evidence type="ECO:0000256" key="2">
    <source>
        <dbReference type="ARBA" id="ARBA00010488"/>
    </source>
</evidence>
<comment type="caution">
    <text evidence="9">The sequence shown here is derived from an EMBL/GenBank/DDBJ whole genome shotgun (WGS) entry which is preliminary data.</text>
</comment>
<reference evidence="9" key="1">
    <citation type="submission" date="2020-01" db="EMBL/GenBank/DDBJ databases">
        <title>First Reported Case and Whole Genome of Weissella confusa in an Equid.</title>
        <authorList>
            <person name="Little S.V."/>
            <person name="Lawhon S.D."/>
        </authorList>
    </citation>
    <scope>NUCLEOTIDE SEQUENCE</scope>
    <source>
        <strain evidence="9">718955</strain>
    </source>
</reference>
<feature type="coiled-coil region" evidence="7">
    <location>
        <begin position="795"/>
        <end position="822"/>
    </location>
</feature>
<dbReference type="PANTHER" id="PTHR37316">
    <property type="entry name" value="TEICHOIC ACID GLYCEROL-PHOSPHATE PRIMASE"/>
    <property type="match status" value="1"/>
</dbReference>
<proteinExistence type="inferred from homology"/>
<keyword evidence="7" id="KW-0175">Coiled coil</keyword>
<dbReference type="RefSeq" id="WP_161690503.1">
    <property type="nucleotide sequence ID" value="NZ_JAAAMQ010000004.1"/>
</dbReference>
<dbReference type="InterPro" id="IPR043148">
    <property type="entry name" value="TagF_C"/>
</dbReference>
<dbReference type="CDD" id="cd03811">
    <property type="entry name" value="GT4_GT28_WabH-like"/>
    <property type="match status" value="1"/>
</dbReference>
<dbReference type="Proteomes" id="UP000719917">
    <property type="component" value="Unassembled WGS sequence"/>
</dbReference>
<gene>
    <name evidence="9" type="ORF">GTU77_03265</name>
</gene>
<organism evidence="9 10">
    <name type="scientific">Weissella confusa</name>
    <name type="common">Lactobacillus confusus</name>
    <dbReference type="NCBI Taxonomy" id="1583"/>
    <lineage>
        <taxon>Bacteria</taxon>
        <taxon>Bacillati</taxon>
        <taxon>Bacillota</taxon>
        <taxon>Bacilli</taxon>
        <taxon>Lactobacillales</taxon>
        <taxon>Lactobacillaceae</taxon>
        <taxon>Weissella</taxon>
    </lineage>
</organism>
<dbReference type="InterPro" id="IPR007554">
    <property type="entry name" value="Glycerophosphate_synth"/>
</dbReference>
<dbReference type="GO" id="GO:0047355">
    <property type="term" value="F:CDP-glycerol glycerophosphotransferase activity"/>
    <property type="evidence" value="ECO:0007669"/>
    <property type="project" value="InterPro"/>
</dbReference>
<evidence type="ECO:0000256" key="3">
    <source>
        <dbReference type="ARBA" id="ARBA00022475"/>
    </source>
</evidence>
<dbReference type="SUPFAM" id="SSF53756">
    <property type="entry name" value="UDP-Glycosyltransferase/glycogen phosphorylase"/>
    <property type="match status" value="2"/>
</dbReference>
<dbReference type="InterPro" id="IPR051612">
    <property type="entry name" value="Teichoic_Acid_Biosynth"/>
</dbReference>
<protein>
    <submittedName>
        <fullName evidence="9">Glycosyltransferase</fullName>
    </submittedName>
</protein>
<dbReference type="PANTHER" id="PTHR37316:SF3">
    <property type="entry name" value="TEICHOIC ACID GLYCEROL-PHOSPHATE TRANSFERASE"/>
    <property type="match status" value="1"/>
</dbReference>
<dbReference type="Gene3D" id="3.40.50.12580">
    <property type="match status" value="1"/>
</dbReference>
<keyword evidence="6" id="KW-0472">Membrane</keyword>
<dbReference type="GO" id="GO:0019350">
    <property type="term" value="P:teichoic acid biosynthetic process"/>
    <property type="evidence" value="ECO:0007669"/>
    <property type="project" value="UniProtKB-KW"/>
</dbReference>
<comment type="similarity">
    <text evidence="2">Belongs to the CDP-glycerol glycerophosphotransferase family.</text>
</comment>
<dbReference type="Gene3D" id="3.40.50.2000">
    <property type="entry name" value="Glycogen Phosphorylase B"/>
    <property type="match status" value="2"/>
</dbReference>
<evidence type="ECO:0000313" key="10">
    <source>
        <dbReference type="Proteomes" id="UP000719917"/>
    </source>
</evidence>
<dbReference type="InterPro" id="IPR001296">
    <property type="entry name" value="Glyco_trans_1"/>
</dbReference>
<feature type="domain" description="Glycosyl transferase family 1" evidence="8">
    <location>
        <begin position="1101"/>
        <end position="1242"/>
    </location>
</feature>
<keyword evidence="4" id="KW-0808">Transferase</keyword>
<evidence type="ECO:0000313" key="9">
    <source>
        <dbReference type="EMBL" id="NBA11232.1"/>
    </source>
</evidence>
<dbReference type="Pfam" id="PF00534">
    <property type="entry name" value="Glycos_transf_1"/>
    <property type="match status" value="1"/>
</dbReference>
<keyword evidence="3" id="KW-1003">Cell membrane</keyword>
<dbReference type="GO" id="GO:0005886">
    <property type="term" value="C:plasma membrane"/>
    <property type="evidence" value="ECO:0007669"/>
    <property type="project" value="UniProtKB-SubCell"/>
</dbReference>
<dbReference type="InterPro" id="IPR043149">
    <property type="entry name" value="TagF_N"/>
</dbReference>
<evidence type="ECO:0000259" key="8">
    <source>
        <dbReference type="Pfam" id="PF00534"/>
    </source>
</evidence>
<evidence type="ECO:0000256" key="4">
    <source>
        <dbReference type="ARBA" id="ARBA00022679"/>
    </source>
</evidence>
<evidence type="ECO:0000256" key="5">
    <source>
        <dbReference type="ARBA" id="ARBA00022944"/>
    </source>
</evidence>
<dbReference type="AlphaFoldDB" id="A0AAJ2YXG5"/>
<sequence>MVNIVNFVQNRESVQYVLDSKLPLAKTILLKSRENGQNVELNTHFDDIQNKYVATLNLEPLKEIVQHQSNVQSVWDIMVSSSGGSSAIKIDKKIKKNFGDTFSNPYIFEDNEYCFMQQYVTNGNTIAVSLSRSFGVKASAAPIAKVPVTAVEQANFEVLLNPNVRQSLNTRDGVSVVTHDTFFNHEINRAALRAEYLADPNRIFFVSNKFKDVFENDDFFSMHGNQTRFYEENLSQKNRILIDNISEFTEKNKKVTLSEVDGQNVFTEAYVKDFGKDESNINITIIVKSLDSEIEETILSFTDRDQIDEQGNANSISFSMAGRQSLNEFRFEVPINEFTSYLENDYWLESSVVDVRVGIKIKDSKMPIFKSLKSFDPEMIDMFDEMKENSVPQYGINQQVKDRNPHRQLLLQKDDVTAILINPYAGAGKKFVLQTARINHESVNMLQQYPDVRFPNLAGKGQRIAAYYAKVRECEPVNDNVFLYETRDGQSIVDSPLAMFLELNSRDIDKKLHHKWVVKDLSDLRVRKIINDVQADVEFVERNTKRYYDLLATAKYLITNSTFQNFFSKRDNQIYINTWHGIPLKKMGFDMTKDPRSSQNVLRNFLMTDYFLQPNEYATQIFTKAYKLQNAYEGVILQGAYPRNDLMFSFSKEQVVNLLEFEKTKFDFNKKVLLYSPTWKGDSILKPTDSIDTMHAEMNMLREAVGEEYNVLIKVHPYVYPSVEMDERFAGMLVPDEVDANVVMSITDVLVTDYSSIFFDFAMTLKPIIFYMPDFNSYKKNRGTYMDVKELPGPVAQNISELLEQLKNIDNLENQFTEKKSNFVAKYGTINDGSATAKVVDAIFENKLSADLKKVYLNSTKKKILIYPGSLAGNGITTSYINLMNSIDFNNYDVTQVTTLDKSMGLKNTKKVPDSVRQMFRIGSQMFTLDELVQDACYKAEAFSGENVYFPQVAYEKDFKRLFPSVSFDTVIDFSGYSYSWAALLLGCKNAARIIWQHNDVWTDSQKMIGGVMVHSANVNPLISIYHKFSEIVSVSPALMDINKESLGDYYGDAKATYAVNTINIEAIKKTTLKKRLFVKMPKKDMFGVEIPKFNRWGTNFITMGRLSPEKNQMFLVEAFAKYVKTNSGARLYVLGQGPLAQELREAIAEYGLENNVFMLGHISDPHSIMRHMTAFILPSLYEGQPMVLLEALTLNMKVLATNIPQNEYVLKSGDFGILKSGDDIENFTEGMQEISAAKKSRFEKFDAYEYNRKAIADFLSVIEK</sequence>
<dbReference type="GO" id="GO:0016757">
    <property type="term" value="F:glycosyltransferase activity"/>
    <property type="evidence" value="ECO:0007669"/>
    <property type="project" value="InterPro"/>
</dbReference>
<comment type="subcellular location">
    <subcellularLocation>
        <location evidence="1">Cell membrane</location>
        <topology evidence="1">Peripheral membrane protein</topology>
    </subcellularLocation>
</comment>
<dbReference type="EMBL" id="JAAAMQ010000004">
    <property type="protein sequence ID" value="NBA11232.1"/>
    <property type="molecule type" value="Genomic_DNA"/>
</dbReference>